<dbReference type="GO" id="GO:0045211">
    <property type="term" value="C:postsynaptic membrane"/>
    <property type="evidence" value="ECO:0007669"/>
    <property type="project" value="UniProtKB-SubCell"/>
</dbReference>
<evidence type="ECO:0000259" key="19">
    <source>
        <dbReference type="PROSITE" id="PS50259"/>
    </source>
</evidence>
<comment type="caution">
    <text evidence="20">The sequence shown here is derived from an EMBL/GenBank/DDBJ whole genome shotgun (WGS) entry which is preliminary data.</text>
</comment>
<feature type="transmembrane region" description="Helical" evidence="18">
    <location>
        <begin position="506"/>
        <end position="531"/>
    </location>
</feature>
<organism evidence="20 21">
    <name type="scientific">Mytilus galloprovincialis</name>
    <name type="common">Mediterranean mussel</name>
    <dbReference type="NCBI Taxonomy" id="29158"/>
    <lineage>
        <taxon>Eukaryota</taxon>
        <taxon>Metazoa</taxon>
        <taxon>Spiralia</taxon>
        <taxon>Lophotrochozoa</taxon>
        <taxon>Mollusca</taxon>
        <taxon>Bivalvia</taxon>
        <taxon>Autobranchia</taxon>
        <taxon>Pteriomorphia</taxon>
        <taxon>Mytilida</taxon>
        <taxon>Mytiloidea</taxon>
        <taxon>Mytilidae</taxon>
        <taxon>Mytilinae</taxon>
        <taxon>Mytilus</taxon>
    </lineage>
</organism>
<keyword evidence="3" id="KW-1003">Cell membrane</keyword>
<keyword evidence="12" id="KW-0325">Glycoprotein</keyword>
<evidence type="ECO:0000313" key="21">
    <source>
        <dbReference type="Proteomes" id="UP000596742"/>
    </source>
</evidence>
<dbReference type="Gene3D" id="3.30.450.20">
    <property type="entry name" value="PAS domain"/>
    <property type="match status" value="1"/>
</dbReference>
<feature type="transmembrane region" description="Helical" evidence="18">
    <location>
        <begin position="473"/>
        <end position="494"/>
    </location>
</feature>
<feature type="transmembrane region" description="Helical" evidence="18">
    <location>
        <begin position="429"/>
        <end position="452"/>
    </location>
</feature>
<feature type="transmembrane region" description="Helical" evidence="18">
    <location>
        <begin position="657"/>
        <end position="679"/>
    </location>
</feature>
<dbReference type="EMBL" id="UYJE01008887">
    <property type="protein sequence ID" value="VDI68258.1"/>
    <property type="molecule type" value="Genomic_DNA"/>
</dbReference>
<evidence type="ECO:0000256" key="7">
    <source>
        <dbReference type="ARBA" id="ARBA00023018"/>
    </source>
</evidence>
<evidence type="ECO:0000256" key="1">
    <source>
        <dbReference type="ARBA" id="ARBA00004487"/>
    </source>
</evidence>
<evidence type="ECO:0000256" key="16">
    <source>
        <dbReference type="ARBA" id="ARBA00034104"/>
    </source>
</evidence>
<keyword evidence="8" id="KW-0297">G-protein coupled receptor</keyword>
<evidence type="ECO:0000256" key="3">
    <source>
        <dbReference type="ARBA" id="ARBA00022475"/>
    </source>
</evidence>
<evidence type="ECO:0000256" key="13">
    <source>
        <dbReference type="ARBA" id="ARBA00023224"/>
    </source>
</evidence>
<dbReference type="AlphaFoldDB" id="A0A8B6GS92"/>
<keyword evidence="4 18" id="KW-0812">Transmembrane</keyword>
<feature type="region of interest" description="Disordered" evidence="17">
    <location>
        <begin position="1"/>
        <end position="44"/>
    </location>
</feature>
<accession>A0A8B6GS92</accession>
<keyword evidence="6 18" id="KW-1133">Transmembrane helix</keyword>
<dbReference type="Proteomes" id="UP000596742">
    <property type="component" value="Unassembled WGS sequence"/>
</dbReference>
<protein>
    <submittedName>
        <fullName evidence="20">G protein-coupled receptor 158</fullName>
    </submittedName>
</protein>
<feature type="transmembrane region" description="Helical" evidence="18">
    <location>
        <begin position="627"/>
        <end position="645"/>
    </location>
</feature>
<dbReference type="PROSITE" id="PS50259">
    <property type="entry name" value="G_PROTEIN_RECEP_F3_4"/>
    <property type="match status" value="1"/>
</dbReference>
<dbReference type="OrthoDB" id="2129233at2759"/>
<evidence type="ECO:0000256" key="4">
    <source>
        <dbReference type="ARBA" id="ARBA00022692"/>
    </source>
</evidence>
<evidence type="ECO:0000256" key="11">
    <source>
        <dbReference type="ARBA" id="ARBA00023170"/>
    </source>
</evidence>
<keyword evidence="15" id="KW-0966">Cell projection</keyword>
<keyword evidence="5" id="KW-0732">Signal</keyword>
<comment type="subcellular location">
    <subcellularLocation>
        <location evidence="1">Cell projection</location>
        <location evidence="1">Neuron projection</location>
    </subcellularLocation>
    <subcellularLocation>
        <location evidence="16">Postsynaptic cell membrane</location>
        <topology evidence="16">Multi-pass membrane protein</topology>
    </subcellularLocation>
</comment>
<keyword evidence="21" id="KW-1185">Reference proteome</keyword>
<feature type="transmembrane region" description="Helical" evidence="18">
    <location>
        <begin position="551"/>
        <end position="571"/>
    </location>
</feature>
<dbReference type="InterPro" id="IPR043458">
    <property type="entry name" value="GPR158/179"/>
</dbReference>
<dbReference type="PANTHER" id="PTHR32546:SF26">
    <property type="entry name" value="SMOG, ISOFORM D"/>
    <property type="match status" value="1"/>
</dbReference>
<evidence type="ECO:0000256" key="14">
    <source>
        <dbReference type="ARBA" id="ARBA00023257"/>
    </source>
</evidence>
<evidence type="ECO:0000256" key="12">
    <source>
        <dbReference type="ARBA" id="ARBA00023180"/>
    </source>
</evidence>
<proteinExistence type="inferred from homology"/>
<keyword evidence="14" id="KW-0628">Postsynaptic cell membrane</keyword>
<evidence type="ECO:0000256" key="5">
    <source>
        <dbReference type="ARBA" id="ARBA00022729"/>
    </source>
</evidence>
<comment type="similarity">
    <text evidence="2">Belongs to the G-protein coupled receptor 3 family.</text>
</comment>
<evidence type="ECO:0000256" key="17">
    <source>
        <dbReference type="SAM" id="MobiDB-lite"/>
    </source>
</evidence>
<keyword evidence="13" id="KW-0807">Transducer</keyword>
<evidence type="ECO:0000256" key="8">
    <source>
        <dbReference type="ARBA" id="ARBA00023040"/>
    </source>
</evidence>
<dbReference type="PANTHER" id="PTHR32546">
    <property type="entry name" value="G-PROTEIN COUPLED RECEPTOR 158-RELATED"/>
    <property type="match status" value="1"/>
</dbReference>
<dbReference type="GO" id="GO:0043005">
    <property type="term" value="C:neuron projection"/>
    <property type="evidence" value="ECO:0007669"/>
    <property type="project" value="UniProtKB-SubCell"/>
</dbReference>
<evidence type="ECO:0000256" key="15">
    <source>
        <dbReference type="ARBA" id="ARBA00023273"/>
    </source>
</evidence>
<feature type="domain" description="G-protein coupled receptors family 3 profile" evidence="19">
    <location>
        <begin position="468"/>
        <end position="690"/>
    </location>
</feature>
<dbReference type="Pfam" id="PF22572">
    <property type="entry name" value="GPR158_179_EC"/>
    <property type="match status" value="1"/>
</dbReference>
<dbReference type="GO" id="GO:0004930">
    <property type="term" value="F:G protein-coupled receptor activity"/>
    <property type="evidence" value="ECO:0007669"/>
    <property type="project" value="UniProtKB-KW"/>
</dbReference>
<evidence type="ECO:0000256" key="9">
    <source>
        <dbReference type="ARBA" id="ARBA00023136"/>
    </source>
</evidence>
<keyword evidence="10" id="KW-1015">Disulfide bond</keyword>
<gene>
    <name evidence="20" type="ORF">MGAL_10B069954</name>
</gene>
<evidence type="ECO:0000256" key="2">
    <source>
        <dbReference type="ARBA" id="ARBA00007242"/>
    </source>
</evidence>
<dbReference type="CDD" id="cd12913">
    <property type="entry name" value="PDC1_MCP_like"/>
    <property type="match status" value="1"/>
</dbReference>
<sequence>MEIGKADRMSQRPSKSPYKCSQRQRQRVQQRGVPTPLGNRSSNVVGQHTSTQVLATCMMTPELRNEVVQIVNGNALIHSPATVSVTSPDSVNERQQSNTGDADKEAIQLALEYVTRIEQSPCTGGTDETLDLIFNHTVWEDFVSPAILTSNFLTSILLANNGSLDSLTDEMFLSLVKSNVMGLTAVFGSGIAIEPGIYSKYSSFVPYAYHKNGIVFAHDVALSYTYQDNNTTLWYHHLSNKNWENATRTVTKTKFRSGNLTLPEIETVLLTAKIEDGHWTKPYFDCGGGDIWMVTFTSPLFSLDLTGQPKFQGIASVDIELTNIDINQCDPDTSSYSALDVFRGTHACPETTECVFLKGQGFKKGAYQCVCSKGYFFPNVNAQVKAFGGLEVENSSDTSQYKCLPCMEGCTECVDDSPCLYQFMFAFRFPVLLVTILTCIAIGSLSVITIIFKNELVIKIEFTLNKAIKTGSPIFLLLMCAGGTLVCCTGFFAYPKASRILCISQIWVYHIGFNLMYGALVIKTWRIAIIFRPASKLQRVHLPDKELLKRFLPPMCVVTVYLLAWSISTKGTTETLETSNLLKYDVCLNRYWLYAMQCGAEVCLLLAGCYMCYLVRRAPGHFNESRYITWSVYNGIILGSFLLILTHLIGHSYGPDLLYLLQALQIQAFVTITLTLIFIPKISALYKKEDIKRANDTSKPEYDSKYPKTNTTEATQLKSVGTQTYEYAASDKRSKMFWTSVSKLSLNSQTRVEPMIDHLPLPNCENNKELSF</sequence>
<keyword evidence="7" id="KW-0770">Synapse</keyword>
<keyword evidence="11 20" id="KW-0675">Receptor</keyword>
<name>A0A8B6GS92_MYTGA</name>
<dbReference type="InterPro" id="IPR017978">
    <property type="entry name" value="GPCR_3_C"/>
</dbReference>
<evidence type="ECO:0000256" key="6">
    <source>
        <dbReference type="ARBA" id="ARBA00022989"/>
    </source>
</evidence>
<feature type="transmembrane region" description="Helical" evidence="18">
    <location>
        <begin position="591"/>
        <end position="615"/>
    </location>
</feature>
<reference evidence="20" key="1">
    <citation type="submission" date="2018-11" db="EMBL/GenBank/DDBJ databases">
        <authorList>
            <person name="Alioto T."/>
            <person name="Alioto T."/>
        </authorList>
    </citation>
    <scope>NUCLEOTIDE SEQUENCE</scope>
</reference>
<dbReference type="InterPro" id="IPR054714">
    <property type="entry name" value="GPR158_179_extracellular"/>
</dbReference>
<dbReference type="Pfam" id="PF00003">
    <property type="entry name" value="7tm_3"/>
    <property type="match status" value="1"/>
</dbReference>
<keyword evidence="9 18" id="KW-0472">Membrane</keyword>
<evidence type="ECO:0000256" key="10">
    <source>
        <dbReference type="ARBA" id="ARBA00023157"/>
    </source>
</evidence>
<evidence type="ECO:0000256" key="18">
    <source>
        <dbReference type="SAM" id="Phobius"/>
    </source>
</evidence>
<feature type="compositionally biased region" description="Basic and acidic residues" evidence="17">
    <location>
        <begin position="1"/>
        <end position="10"/>
    </location>
</feature>
<evidence type="ECO:0000313" key="20">
    <source>
        <dbReference type="EMBL" id="VDI68258.1"/>
    </source>
</evidence>